<feature type="region of interest" description="Disordered" evidence="1">
    <location>
        <begin position="62"/>
        <end position="93"/>
    </location>
</feature>
<protein>
    <recommendedName>
        <fullName evidence="2">eCIS core domain-containing protein</fullName>
    </recommendedName>
</protein>
<dbReference type="RefSeq" id="WP_089773321.1">
    <property type="nucleotide sequence ID" value="NZ_FNTX01000002.1"/>
</dbReference>
<proteinExistence type="predicted"/>
<feature type="region of interest" description="Disordered" evidence="1">
    <location>
        <begin position="219"/>
        <end position="246"/>
    </location>
</feature>
<organism evidence="3 4">
    <name type="scientific">Ruania alba</name>
    <dbReference type="NCBI Taxonomy" id="648782"/>
    <lineage>
        <taxon>Bacteria</taxon>
        <taxon>Bacillati</taxon>
        <taxon>Actinomycetota</taxon>
        <taxon>Actinomycetes</taxon>
        <taxon>Micrococcales</taxon>
        <taxon>Ruaniaceae</taxon>
        <taxon>Ruania</taxon>
    </lineage>
</organism>
<sequence>MTERVLSRSTTTAADGRQVAEATRPDAAAASPAPLAGVGTGDLVVGRADDVTEELADRRAETALARLRRTTGVEDSEQGRAGADHDRHGSGCSHLRRSAAPVAVPGAAVGPAGGPLGEQLAGRIESARGGGAPLEGADRVRMESAFGQPLGRLRIHRGPEASRLNDALSAEAFTVGQDVFLGAGARGTDGECVLAHEIAHVLSEPTGSDRDVRRSLKKSIGKALGRTRRRKDQDEDSGGDAQQANADGADLSRLDRLIAWVKRSGVLEKDEGELQAGIDMWGSRLAQGESSTENTLVTGAASVGGGGGAYARGAVSSSENINAVGITYEQYQALMELGTFLGVNGRLEGQAYAKLGEHAHVLLSGRIQGFAGAMARARGQASVTMVGGRPVGVDATGSASAFAGAKVKADISGEIAANAGTAAQGMGVHLGAGGEAMAGAEASADGEFAIDPVRGVVAISGKASAFAGAKATGHIEGKTTLYGRKLLGFRAKGEASAGAGGTVEGGFSMRGGNLTFEVFAGGSAGLGAGGGGEVVADLKPLGVLIWRMASKALWQARAKSDPDGVRDKIMNYEDVLTRNVEPELETYRDMKLEQLRMNRATDYVKIEKVQAIIDRAFPRSKLTSMAPDDAHVSKVDRFLESMIEDTFKDVDGSGRPDVEVTVSKGKIKTLLFTPRTIASQLGGAIEGKHAHGTDAGKLNPMSEVGK</sequence>
<evidence type="ECO:0000256" key="1">
    <source>
        <dbReference type="SAM" id="MobiDB-lite"/>
    </source>
</evidence>
<dbReference type="AlphaFoldDB" id="A0A1H5KPQ2"/>
<evidence type="ECO:0000313" key="4">
    <source>
        <dbReference type="Proteomes" id="UP000199220"/>
    </source>
</evidence>
<dbReference type="STRING" id="648782.SAMN04488554_2346"/>
<dbReference type="EMBL" id="FNTX01000002">
    <property type="protein sequence ID" value="SEE65948.1"/>
    <property type="molecule type" value="Genomic_DNA"/>
</dbReference>
<evidence type="ECO:0000259" key="2">
    <source>
        <dbReference type="Pfam" id="PF13699"/>
    </source>
</evidence>
<gene>
    <name evidence="3" type="ORF">SAMN04488554_2346</name>
</gene>
<feature type="compositionally biased region" description="Basic residues" evidence="1">
    <location>
        <begin position="219"/>
        <end position="230"/>
    </location>
</feature>
<feature type="compositionally biased region" description="Low complexity" evidence="1">
    <location>
        <begin position="20"/>
        <end position="36"/>
    </location>
</feature>
<reference evidence="4" key="1">
    <citation type="submission" date="2016-10" db="EMBL/GenBank/DDBJ databases">
        <authorList>
            <person name="Varghese N."/>
            <person name="Submissions S."/>
        </authorList>
    </citation>
    <scope>NUCLEOTIDE SEQUENCE [LARGE SCALE GENOMIC DNA]</scope>
    <source>
        <strain evidence="4">DSM 21368</strain>
    </source>
</reference>
<feature type="domain" description="eCIS core" evidence="2">
    <location>
        <begin position="133"/>
        <end position="204"/>
    </location>
</feature>
<keyword evidence="4" id="KW-1185">Reference proteome</keyword>
<evidence type="ECO:0000313" key="3">
    <source>
        <dbReference type="EMBL" id="SEE65948.1"/>
    </source>
</evidence>
<name>A0A1H5KPQ2_9MICO</name>
<feature type="region of interest" description="Disordered" evidence="1">
    <location>
        <begin position="1"/>
        <end position="41"/>
    </location>
</feature>
<dbReference type="InterPro" id="IPR025295">
    <property type="entry name" value="eCIS_core_dom"/>
</dbReference>
<accession>A0A1H5KPQ2</accession>
<dbReference type="Proteomes" id="UP000199220">
    <property type="component" value="Unassembled WGS sequence"/>
</dbReference>
<dbReference type="OrthoDB" id="9153660at2"/>
<dbReference type="Pfam" id="PF13699">
    <property type="entry name" value="eCIS_core"/>
    <property type="match status" value="1"/>
</dbReference>